<protein>
    <submittedName>
        <fullName evidence="1">Uncharacterized protein</fullName>
    </submittedName>
</protein>
<dbReference type="EMBL" id="PGXC01000039">
    <property type="protein sequence ID" value="PKK88622.1"/>
    <property type="molecule type" value="Genomic_DNA"/>
</dbReference>
<evidence type="ECO:0000313" key="2">
    <source>
        <dbReference type="Proteomes" id="UP000233256"/>
    </source>
</evidence>
<dbReference type="Proteomes" id="UP000233256">
    <property type="component" value="Unassembled WGS sequence"/>
</dbReference>
<gene>
    <name evidence="1" type="ORF">CVV64_17935</name>
</gene>
<reference evidence="1 2" key="1">
    <citation type="journal article" date="2017" name="ISME J.">
        <title>Potential for microbial H2 and metal transformations associated with novel bacteria and archaea in deep terrestrial subsurface sediments.</title>
        <authorList>
            <person name="Hernsdorf A.W."/>
            <person name="Amano Y."/>
            <person name="Miyakawa K."/>
            <person name="Ise K."/>
            <person name="Suzuki Y."/>
            <person name="Anantharaman K."/>
            <person name="Probst A."/>
            <person name="Burstein D."/>
            <person name="Thomas B.C."/>
            <person name="Banfield J.F."/>
        </authorList>
    </citation>
    <scope>NUCLEOTIDE SEQUENCE [LARGE SCALE GENOMIC DNA]</scope>
    <source>
        <strain evidence="1">HGW-Wallbacteria-1</strain>
    </source>
</reference>
<dbReference type="InterPro" id="IPR015943">
    <property type="entry name" value="WD40/YVTN_repeat-like_dom_sf"/>
</dbReference>
<dbReference type="AlphaFoldDB" id="A0A2N1PK10"/>
<sequence length="843" mass="91031">MISSMFSAAGALRFSASTLLPVLFFLFFSLFSVLFLPIEFTQSVMACNPEPGAIHRPPPPMPPPMPSGYWMAFTTMDGLPSDRVTCLDAISDGTGSLLDDENTGGELSDAAIEATDEVPVKAEQPGFLVAAGTEDRGFILIRDDIITVYDRESTGGVLPSDSIRDLAFVKMAGFTKLAIATSAGPAVLDIMSSTLTSPTTPDEAGHLFSAVGVRGVSVLFGSDRALWDMESSSLTRLGADGFPAHMAGGMSSAEALSIMDNGKGGFYVGFADGLTSWDGSIKRVEIPGIGDSPYISSMANTKKYLALASVKGLLLTDSLNWYAMDASSGLPADWVTAVSMTEKFRIEGIKTQIKSLDDGQPISFAGQGVGDAAILKKKRKQLEDRRAEMLTMRNQIMSSMEINEELEGRYAVLFKEFQDDMKALKKLEEAVENSYSLWVGTQRNGLALAFQGQMVSLNTENAPLTSDSITEIKYFEKAGTGWFGTLGGGVMKFMRRGIFFSNPKPLKVYSGRVSRIRARGGRLHCATDRDGVYVYDFAARKGFRLFDRMKGKEALGNMTVNATDLDFDDEGNLFASIYGIGLVGVSNGSLFLVNEEKGLPNLKLTAVHCAGSGSVWVGMEGGGPMSDRVLRYENGQILRFDSAWLDTFARLSPEQFRARVTDQTLSSHLGELLGAYMDTENKYDSTLIGTSKVTSILQTDDFPLFATAGRGLALLKDGRFHQVAPNKSVTTETIQMVGSDRGKRILVAAANQAFLHDGAAWKGFPLPPGMTRGKVMVIKTDPANPEAIWVGGSDNNGKGIAVCIPPDDEVVSVELPEKVLDIYSDSRHLFVGTEAGLYIVKLR</sequence>
<evidence type="ECO:0000313" key="1">
    <source>
        <dbReference type="EMBL" id="PKK88622.1"/>
    </source>
</evidence>
<proteinExistence type="predicted"/>
<dbReference type="Gene3D" id="2.130.10.10">
    <property type="entry name" value="YVTN repeat-like/Quinoprotein amine dehydrogenase"/>
    <property type="match status" value="1"/>
</dbReference>
<comment type="caution">
    <text evidence="1">The sequence shown here is derived from an EMBL/GenBank/DDBJ whole genome shotgun (WGS) entry which is preliminary data.</text>
</comment>
<name>A0A2N1PK10_9BACT</name>
<organism evidence="1 2">
    <name type="scientific">Candidatus Wallbacteria bacterium HGW-Wallbacteria-1</name>
    <dbReference type="NCBI Taxonomy" id="2013854"/>
    <lineage>
        <taxon>Bacteria</taxon>
        <taxon>Candidatus Walliibacteriota</taxon>
    </lineage>
</organism>
<accession>A0A2N1PK10</accession>